<keyword evidence="1" id="KW-1133">Transmembrane helix</keyword>
<dbReference type="Pfam" id="PF19606">
    <property type="entry name" value="DUF6111"/>
    <property type="match status" value="1"/>
</dbReference>
<sequence length="99" mass="11191">MIKLTLVELFFLSLPLVIFLGYRKFLVVHKKMEGADFSPVPYHKLFVAGGVVALAAFFILALSNKKITDQKYVPAYMEDGKLIPGGFERREQTTKKDVP</sequence>
<reference evidence="2" key="1">
    <citation type="submission" date="2018-06" db="EMBL/GenBank/DDBJ databases">
        <authorList>
            <person name="Zhirakovskaya E."/>
        </authorList>
    </citation>
    <scope>NUCLEOTIDE SEQUENCE</scope>
</reference>
<name>A0A3B0RHD6_9ZZZZ</name>
<feature type="transmembrane region" description="Helical" evidence="1">
    <location>
        <begin position="45"/>
        <end position="62"/>
    </location>
</feature>
<dbReference type="InterPro" id="IPR046093">
    <property type="entry name" value="DUF6111"/>
</dbReference>
<evidence type="ECO:0000313" key="2">
    <source>
        <dbReference type="EMBL" id="VAV92460.1"/>
    </source>
</evidence>
<organism evidence="2">
    <name type="scientific">hydrothermal vent metagenome</name>
    <dbReference type="NCBI Taxonomy" id="652676"/>
    <lineage>
        <taxon>unclassified sequences</taxon>
        <taxon>metagenomes</taxon>
        <taxon>ecological metagenomes</taxon>
    </lineage>
</organism>
<keyword evidence="1" id="KW-0472">Membrane</keyword>
<feature type="transmembrane region" description="Helical" evidence="1">
    <location>
        <begin position="7"/>
        <end position="25"/>
    </location>
</feature>
<proteinExistence type="predicted"/>
<dbReference type="AlphaFoldDB" id="A0A3B0RHD6"/>
<protein>
    <submittedName>
        <fullName evidence="2">Uncharacterized protein</fullName>
    </submittedName>
</protein>
<evidence type="ECO:0000256" key="1">
    <source>
        <dbReference type="SAM" id="Phobius"/>
    </source>
</evidence>
<gene>
    <name evidence="2" type="ORF">MNBD_ALPHA06-362</name>
</gene>
<accession>A0A3B0RHD6</accession>
<keyword evidence="1" id="KW-0812">Transmembrane</keyword>
<dbReference type="EMBL" id="UOEE01000144">
    <property type="protein sequence ID" value="VAV92460.1"/>
    <property type="molecule type" value="Genomic_DNA"/>
</dbReference>